<sequence length="181" mass="18944">MAPTALQQVLAALTPMPGEDRISLDESIRARHGHGEGWMRASLPGAMPFTHTTQEVSAILARCHARRVPVVPFGAGTSLEGHFTPPPGAISINLSHMTCILQVNADDLDCRVEAGVTRQSVRRAQAPGGSCSSEHGIGSGKVAFMQAAHGTPALDVTGAIKRAPDPLDILNPGKLLPPVLN</sequence>
<evidence type="ECO:0000256" key="1">
    <source>
        <dbReference type="ARBA" id="ARBA00008000"/>
    </source>
</evidence>
<dbReference type="EMBL" id="CP050139">
    <property type="protein sequence ID" value="QIP35144.1"/>
    <property type="molecule type" value="Genomic_DNA"/>
</dbReference>
<dbReference type="GO" id="GO:1903457">
    <property type="term" value="P:lactate catabolic process"/>
    <property type="evidence" value="ECO:0007669"/>
    <property type="project" value="TreeGrafter"/>
</dbReference>
<dbReference type="AlphaFoldDB" id="A0A858JHY5"/>
<evidence type="ECO:0000259" key="4">
    <source>
        <dbReference type="PROSITE" id="PS51387"/>
    </source>
</evidence>
<dbReference type="PANTHER" id="PTHR11748">
    <property type="entry name" value="D-LACTATE DEHYDROGENASE"/>
    <property type="match status" value="1"/>
</dbReference>
<dbReference type="InterPro" id="IPR016164">
    <property type="entry name" value="FAD-linked_Oxase-like_C"/>
</dbReference>
<proteinExistence type="inferred from homology"/>
<dbReference type="RefSeq" id="WP_007398154.1">
    <property type="nucleotide sequence ID" value="NZ_CALMTF010000014.1"/>
</dbReference>
<dbReference type="Pfam" id="PF01565">
    <property type="entry name" value="FAD_binding_4"/>
    <property type="match status" value="1"/>
</dbReference>
<accession>A0A858JHY5</accession>
<dbReference type="Gene3D" id="1.10.45.10">
    <property type="entry name" value="Vanillyl-alcohol Oxidase, Chain A, domain 4"/>
    <property type="match status" value="1"/>
</dbReference>
<dbReference type="InterPro" id="IPR036318">
    <property type="entry name" value="FAD-bd_PCMH-like_sf"/>
</dbReference>
<evidence type="ECO:0000313" key="5">
    <source>
        <dbReference type="EMBL" id="QIP35144.1"/>
    </source>
</evidence>
<dbReference type="PROSITE" id="PS51387">
    <property type="entry name" value="FAD_PCMH"/>
    <property type="match status" value="1"/>
</dbReference>
<comment type="similarity">
    <text evidence="1">Belongs to the FAD-binding oxidoreductase/transferase type 4 family.</text>
</comment>
<dbReference type="SUPFAM" id="SSF55103">
    <property type="entry name" value="FAD-linked oxidases, C-terminal domain"/>
    <property type="match status" value="1"/>
</dbReference>
<keyword evidence="2" id="KW-0285">Flavoprotein</keyword>
<dbReference type="InterPro" id="IPR016171">
    <property type="entry name" value="Vanillyl_alc_oxidase_C-sub2"/>
</dbReference>
<dbReference type="KEGG" id="kre:GWK63_06340"/>
<dbReference type="SUPFAM" id="SSF56176">
    <property type="entry name" value="FAD-binding/transporter-associated domain-like"/>
    <property type="match status" value="1"/>
</dbReference>
<dbReference type="InterPro" id="IPR016169">
    <property type="entry name" value="FAD-bd_PCMH_sub2"/>
</dbReference>
<dbReference type="PANTHER" id="PTHR11748:SF111">
    <property type="entry name" value="D-LACTATE DEHYDROGENASE, MITOCHONDRIAL-RELATED"/>
    <property type="match status" value="1"/>
</dbReference>
<dbReference type="GO" id="GO:0004458">
    <property type="term" value="F:D-lactate dehydrogenase (cytochrome) activity"/>
    <property type="evidence" value="ECO:0007669"/>
    <property type="project" value="UniProtKB-EC"/>
</dbReference>
<name>A0A858JHY5_9PROT</name>
<evidence type="ECO:0000256" key="2">
    <source>
        <dbReference type="ARBA" id="ARBA00022630"/>
    </source>
</evidence>
<evidence type="ECO:0000256" key="3">
    <source>
        <dbReference type="ARBA" id="ARBA00022827"/>
    </source>
</evidence>
<dbReference type="InterPro" id="IPR006094">
    <property type="entry name" value="Oxid_FAD_bind_N"/>
</dbReference>
<dbReference type="InterPro" id="IPR016166">
    <property type="entry name" value="FAD-bd_PCMH"/>
</dbReference>
<dbReference type="GeneID" id="85021766"/>
<keyword evidence="6" id="KW-1185">Reference proteome</keyword>
<dbReference type="Proteomes" id="UP000502533">
    <property type="component" value="Chromosome"/>
</dbReference>
<dbReference type="GO" id="GO:0071949">
    <property type="term" value="F:FAD binding"/>
    <property type="evidence" value="ECO:0007669"/>
    <property type="project" value="InterPro"/>
</dbReference>
<organism evidence="5 6">
    <name type="scientific">Komagataeibacter rhaeticus</name>
    <dbReference type="NCBI Taxonomy" id="215221"/>
    <lineage>
        <taxon>Bacteria</taxon>
        <taxon>Pseudomonadati</taxon>
        <taxon>Pseudomonadota</taxon>
        <taxon>Alphaproteobacteria</taxon>
        <taxon>Acetobacterales</taxon>
        <taxon>Acetobacteraceae</taxon>
        <taxon>Komagataeibacter</taxon>
    </lineage>
</organism>
<feature type="domain" description="FAD-binding PCMH-type" evidence="4">
    <location>
        <begin position="40"/>
        <end position="181"/>
    </location>
</feature>
<gene>
    <name evidence="5" type="ORF">GWK63_06340</name>
</gene>
<keyword evidence="3" id="KW-0274">FAD</keyword>
<protein>
    <submittedName>
        <fullName evidence="5">FAD-binding protein</fullName>
    </submittedName>
</protein>
<dbReference type="Gene3D" id="3.30.465.10">
    <property type="match status" value="1"/>
</dbReference>
<reference evidence="5 6" key="1">
    <citation type="submission" date="2020-03" db="EMBL/GenBank/DDBJ databases">
        <title>Isolation of cellulose-producing strains, genome characterization and application of the synthesized cellulose films as an economical and sustainable material for piezoelectric sensor construction.</title>
        <authorList>
            <person name="Mangayil R.K."/>
        </authorList>
    </citation>
    <scope>NUCLEOTIDE SEQUENCE [LARGE SCALE GENOMIC DNA]</scope>
    <source>
        <strain evidence="5 6">ENS 9a1a</strain>
    </source>
</reference>
<evidence type="ECO:0000313" key="6">
    <source>
        <dbReference type="Proteomes" id="UP000502533"/>
    </source>
</evidence>
<dbReference type="GO" id="GO:0008720">
    <property type="term" value="F:D-lactate dehydrogenase (NAD+) activity"/>
    <property type="evidence" value="ECO:0007669"/>
    <property type="project" value="TreeGrafter"/>
</dbReference>